<dbReference type="EMBL" id="CP111027">
    <property type="protein sequence ID" value="WAR29105.1"/>
    <property type="molecule type" value="Genomic_DNA"/>
</dbReference>
<evidence type="ECO:0000256" key="2">
    <source>
        <dbReference type="ARBA" id="ARBA00022840"/>
    </source>
</evidence>
<dbReference type="PANTHER" id="PTHR27001:SF931">
    <property type="entry name" value="OS11G0664100 PROTEIN"/>
    <property type="match status" value="1"/>
</dbReference>
<keyword evidence="1" id="KW-0547">Nucleotide-binding</keyword>
<evidence type="ECO:0000256" key="3">
    <source>
        <dbReference type="SAM" id="MobiDB-lite"/>
    </source>
</evidence>
<dbReference type="Pfam" id="PF07714">
    <property type="entry name" value="PK_Tyr_Ser-Thr"/>
    <property type="match status" value="1"/>
</dbReference>
<name>A0ABY7G3T6_MYAAR</name>
<evidence type="ECO:0000313" key="6">
    <source>
        <dbReference type="Proteomes" id="UP001164746"/>
    </source>
</evidence>
<feature type="region of interest" description="Disordered" evidence="3">
    <location>
        <begin position="308"/>
        <end position="357"/>
    </location>
</feature>
<reference evidence="5" key="1">
    <citation type="submission" date="2022-11" db="EMBL/GenBank/DDBJ databases">
        <title>Centuries of genome instability and evolution in soft-shell clam transmissible cancer (bioRxiv).</title>
        <authorList>
            <person name="Hart S.F.M."/>
            <person name="Yonemitsu M.A."/>
            <person name="Giersch R.M."/>
            <person name="Beal B.F."/>
            <person name="Arriagada G."/>
            <person name="Davis B.W."/>
            <person name="Ostrander E.A."/>
            <person name="Goff S.P."/>
            <person name="Metzger M.J."/>
        </authorList>
    </citation>
    <scope>NUCLEOTIDE SEQUENCE</scope>
    <source>
        <strain evidence="5">MELC-2E11</strain>
        <tissue evidence="5">Siphon/mantle</tissue>
    </source>
</reference>
<evidence type="ECO:0000256" key="1">
    <source>
        <dbReference type="ARBA" id="ARBA00022741"/>
    </source>
</evidence>
<feature type="region of interest" description="Disordered" evidence="3">
    <location>
        <begin position="603"/>
        <end position="623"/>
    </location>
</feature>
<feature type="region of interest" description="Disordered" evidence="3">
    <location>
        <begin position="128"/>
        <end position="156"/>
    </location>
</feature>
<keyword evidence="2" id="KW-0067">ATP-binding</keyword>
<feature type="compositionally biased region" description="Basic and acidic residues" evidence="3">
    <location>
        <begin position="138"/>
        <end position="156"/>
    </location>
</feature>
<feature type="non-terminal residue" evidence="5">
    <location>
        <position position="623"/>
    </location>
</feature>
<dbReference type="InterPro" id="IPR001245">
    <property type="entry name" value="Ser-Thr/Tyr_kinase_cat_dom"/>
</dbReference>
<gene>
    <name evidence="5" type="ORF">MAR_002673</name>
</gene>
<sequence>MDELLAFNGKAGKLNEGVFTKLKLLCHHEKANEGHTQQGNETTLVSKGDVPLYDTRLVIRTVETPWAGDLSEEEIENNLEQTILHYAIVPQVAYYRNEQTVSFVAPLFGGGTLDELIPKERDKTAKIETKRPSKRKAKIEAERPSERKREIAAERQSEIKPEIATERPSERKQEIAAERLQTLEWKDKLRILYQICRAIEYLHQPPKCERKPVSHGNICMQNVLLDKNKNARLLFLAPKSVEGGVGEEQFQEDKKYDVQTFKEMAHDVLIQSGKEATPDVLAHIKRAVTMTDIKTKLESDLRREDIKYWTPSQDDGKKKDDDGRKKDDDGKKKDDDGKKKDADGKKKDADGKKKDADGKKKDKIFISEKTFVKLQHGISCRSKIKMCVGCLWNLRYNPVKCHSCDQEKIQSPVGDRWGAILIAGTDKKEDITKRFEDDIEKLKDRVITKATLMGVRDNVVTVKKSKKTYGEQLMKAFSNFDTSEINTLVLVYSGHHGDEGFQLDTHTLTDSELEKKIICLKHVTKVILFLDCCHPKKLNLGEKAVLQFNAVTSQQKAISEPTGSQFVNDIVKVLTNPWECRCCGNTPLIRDYDMHKYFNKHPYNESKTPSQQAYTEGDIDHIL</sequence>
<organism evidence="5 6">
    <name type="scientific">Mya arenaria</name>
    <name type="common">Soft-shell clam</name>
    <dbReference type="NCBI Taxonomy" id="6604"/>
    <lineage>
        <taxon>Eukaryota</taxon>
        <taxon>Metazoa</taxon>
        <taxon>Spiralia</taxon>
        <taxon>Lophotrochozoa</taxon>
        <taxon>Mollusca</taxon>
        <taxon>Bivalvia</taxon>
        <taxon>Autobranchia</taxon>
        <taxon>Heteroconchia</taxon>
        <taxon>Euheterodonta</taxon>
        <taxon>Imparidentia</taxon>
        <taxon>Neoheterodontei</taxon>
        <taxon>Myida</taxon>
        <taxon>Myoidea</taxon>
        <taxon>Myidae</taxon>
        <taxon>Mya</taxon>
    </lineage>
</organism>
<accession>A0ABY7G3T6</accession>
<proteinExistence type="predicted"/>
<dbReference type="SUPFAM" id="SSF56112">
    <property type="entry name" value="Protein kinase-like (PK-like)"/>
    <property type="match status" value="1"/>
</dbReference>
<protein>
    <recommendedName>
        <fullName evidence="4">Serine-threonine/tyrosine-protein kinase catalytic domain-containing protein</fullName>
    </recommendedName>
</protein>
<feature type="domain" description="Serine-threonine/tyrosine-protein kinase catalytic" evidence="4">
    <location>
        <begin position="81"/>
        <end position="232"/>
    </location>
</feature>
<dbReference type="PANTHER" id="PTHR27001">
    <property type="entry name" value="OS01G0253100 PROTEIN"/>
    <property type="match status" value="1"/>
</dbReference>
<dbReference type="InterPro" id="IPR011009">
    <property type="entry name" value="Kinase-like_dom_sf"/>
</dbReference>
<keyword evidence="6" id="KW-1185">Reference proteome</keyword>
<dbReference type="Gene3D" id="1.10.510.10">
    <property type="entry name" value="Transferase(Phosphotransferase) domain 1"/>
    <property type="match status" value="1"/>
</dbReference>
<evidence type="ECO:0000313" key="5">
    <source>
        <dbReference type="EMBL" id="WAR29105.1"/>
    </source>
</evidence>
<dbReference type="Proteomes" id="UP001164746">
    <property type="component" value="Chromosome 16"/>
</dbReference>
<feature type="compositionally biased region" description="Basic and acidic residues" evidence="3">
    <location>
        <begin position="314"/>
        <end position="357"/>
    </location>
</feature>
<feature type="compositionally biased region" description="Polar residues" evidence="3">
    <location>
        <begin position="605"/>
        <end position="614"/>
    </location>
</feature>
<evidence type="ECO:0000259" key="4">
    <source>
        <dbReference type="Pfam" id="PF07714"/>
    </source>
</evidence>